<evidence type="ECO:0000256" key="1">
    <source>
        <dbReference type="SAM" id="Coils"/>
    </source>
</evidence>
<evidence type="ECO:0000256" key="2">
    <source>
        <dbReference type="SAM" id="MobiDB-lite"/>
    </source>
</evidence>
<keyword evidence="4" id="KW-1185">Reference proteome</keyword>
<dbReference type="Gene3D" id="3.30.930.30">
    <property type="match status" value="1"/>
</dbReference>
<proteinExistence type="predicted"/>
<evidence type="ECO:0000313" key="4">
    <source>
        <dbReference type="Proteomes" id="UP000474024"/>
    </source>
</evidence>
<sequence>MKATRHNGRSGKHGSYNPKHNDRQFDISHSEHIDGELALQNVYWDCYGGRRTSAETPENDESFEEVELRFYHDNYQDSVNGQNYRNECNGHSERNRSVEEIYRNKKTCPEESILQLGNIDGSVSAETLMNVAETFFEQFNERFGEHVHILDWALHVDEKTPHIHERHVFDALNAHGELAPQQDKALEALGIDLPDPNKPKSKSNNRKMVFDAICRDMFLSICEEYGLSVDREPTYGGKKYLDKQDFIIQNQQTRLANIADQVADKEKDLEKANVEFAAIDTIMNSIASSIYDSTCSVVAEVVTRDVLKRSIDSAKAAKDEEERTSFYSSYEKQAMGSLLKRFINRVEQTIDDVVYRVKCKFSQDDNRSKNIQLVQQKMWRNLDRLAESGPHDYEICYGNELNYSDMGKVGSKTQEIAQQVVRRRRGR</sequence>
<accession>A0A6L5YQX9</accession>
<protein>
    <submittedName>
        <fullName evidence="3">Serine/arginine repetitive matrix protein 2</fullName>
    </submittedName>
</protein>
<dbReference type="EMBL" id="VUNI01000004">
    <property type="protein sequence ID" value="MST74121.1"/>
    <property type="molecule type" value="Genomic_DNA"/>
</dbReference>
<organism evidence="3 4">
    <name type="scientific">Roseburia porci</name>
    <dbReference type="NCBI Taxonomy" id="2605790"/>
    <lineage>
        <taxon>Bacteria</taxon>
        <taxon>Bacillati</taxon>
        <taxon>Bacillota</taxon>
        <taxon>Clostridia</taxon>
        <taxon>Lachnospirales</taxon>
        <taxon>Lachnospiraceae</taxon>
        <taxon>Roseburia</taxon>
    </lineage>
</organism>
<reference evidence="3 4" key="1">
    <citation type="submission" date="2019-08" db="EMBL/GenBank/DDBJ databases">
        <title>In-depth cultivation of the pig gut microbiome towards novel bacterial diversity and tailored functional studies.</title>
        <authorList>
            <person name="Wylensek D."/>
            <person name="Hitch T.C.A."/>
            <person name="Clavel T."/>
        </authorList>
    </citation>
    <scope>NUCLEOTIDE SEQUENCE [LARGE SCALE GENOMIC DNA]</scope>
    <source>
        <strain evidence="3 4">MUC/MUC-530-WT-4D</strain>
    </source>
</reference>
<evidence type="ECO:0000313" key="3">
    <source>
        <dbReference type="EMBL" id="MST74121.1"/>
    </source>
</evidence>
<comment type="caution">
    <text evidence="3">The sequence shown here is derived from an EMBL/GenBank/DDBJ whole genome shotgun (WGS) entry which is preliminary data.</text>
</comment>
<dbReference type="AlphaFoldDB" id="A0A6L5YQX9"/>
<feature type="compositionally biased region" description="Basic residues" evidence="2">
    <location>
        <begin position="1"/>
        <end position="12"/>
    </location>
</feature>
<keyword evidence="1" id="KW-0175">Coiled coil</keyword>
<feature type="coiled-coil region" evidence="1">
    <location>
        <begin position="248"/>
        <end position="275"/>
    </location>
</feature>
<dbReference type="RefSeq" id="WP_154428946.1">
    <property type="nucleotide sequence ID" value="NZ_VUNI01000004.1"/>
</dbReference>
<name>A0A6L5YQX9_9FIRM</name>
<dbReference type="Proteomes" id="UP000474024">
    <property type="component" value="Unassembled WGS sequence"/>
</dbReference>
<feature type="region of interest" description="Disordered" evidence="2">
    <location>
        <begin position="1"/>
        <end position="23"/>
    </location>
</feature>
<gene>
    <name evidence="3" type="ORF">FYJ75_03590</name>
</gene>